<dbReference type="EMBL" id="JYPD01000011">
    <property type="protein sequence ID" value="KXK09923.1"/>
    <property type="molecule type" value="Genomic_DNA"/>
</dbReference>
<keyword evidence="1" id="KW-1133">Transmembrane helix</keyword>
<comment type="caution">
    <text evidence="2">The sequence shown here is derived from an EMBL/GenBank/DDBJ whole genome shotgun (WGS) entry which is preliminary data.</text>
</comment>
<evidence type="ECO:0000256" key="1">
    <source>
        <dbReference type="SAM" id="Phobius"/>
    </source>
</evidence>
<feature type="transmembrane region" description="Helical" evidence="1">
    <location>
        <begin position="36"/>
        <end position="58"/>
    </location>
</feature>
<sequence length="130" mass="14375">MVIKASPNRRNNVSKAIRSAINTFIPEKELFQRQKAAYLLVVAISVVMLLIAVSIFAATQFITADRQLTQATEQTTPDIESCRNDGKLVRTAEGTICIAKDGKTFQIRPTVLTPTFSVEGYPEIGETDRD</sequence>
<evidence type="ECO:0000313" key="3">
    <source>
        <dbReference type="Proteomes" id="UP000070449"/>
    </source>
</evidence>
<dbReference type="STRING" id="1617427.UZ20_WS6002000233"/>
<proteinExistence type="predicted"/>
<reference evidence="2 3" key="1">
    <citation type="submission" date="2015-02" db="EMBL/GenBank/DDBJ databases">
        <title>Improved understanding of the partial-nitritation anammox process through 23 genomes representing the majority of the microbial community.</title>
        <authorList>
            <person name="Speth D.R."/>
            <person name="In T Zandt M."/>
            <person name="Guerrero Cruz S."/>
            <person name="Jetten M.S."/>
            <person name="Dutilh B.E."/>
        </authorList>
    </citation>
    <scope>NUCLEOTIDE SEQUENCE [LARGE SCALE GENOMIC DNA]</scope>
    <source>
        <strain evidence="2">OLB21</strain>
    </source>
</reference>
<evidence type="ECO:0000313" key="2">
    <source>
        <dbReference type="EMBL" id="KXK09923.1"/>
    </source>
</evidence>
<gene>
    <name evidence="2" type="ORF">UZ20_WS6002000233</name>
</gene>
<dbReference type="AlphaFoldDB" id="A0A136KKW4"/>
<organism evidence="2 3">
    <name type="scientific">candidate division WS6 bacterium OLB21</name>
    <dbReference type="NCBI Taxonomy" id="1617427"/>
    <lineage>
        <taxon>Bacteria</taxon>
        <taxon>Candidatus Dojkabacteria</taxon>
    </lineage>
</organism>
<name>A0A136KKW4_9BACT</name>
<keyword evidence="1" id="KW-0812">Transmembrane</keyword>
<keyword evidence="1" id="KW-0472">Membrane</keyword>
<dbReference type="Proteomes" id="UP000070449">
    <property type="component" value="Unassembled WGS sequence"/>
</dbReference>
<accession>A0A136KKW4</accession>
<protein>
    <submittedName>
        <fullName evidence="2">Uncharacterized protein</fullName>
    </submittedName>
</protein>